<reference evidence="2" key="3">
    <citation type="submission" date="2024-01" db="EMBL/GenBank/DDBJ databases">
        <authorList>
            <person name="Coelho M.A."/>
            <person name="David-Palma M."/>
            <person name="Shea T."/>
            <person name="Sun S."/>
            <person name="Cuomo C.A."/>
            <person name="Heitman J."/>
        </authorList>
    </citation>
    <scope>NUCLEOTIDE SEQUENCE</scope>
    <source>
        <strain evidence="2">CBS 7841</strain>
    </source>
</reference>
<dbReference type="Proteomes" id="UP000094043">
    <property type="component" value="Chromosome 7"/>
</dbReference>
<organism evidence="2 3">
    <name type="scientific">Cryptococcus depauperatus CBS 7841</name>
    <dbReference type="NCBI Taxonomy" id="1295531"/>
    <lineage>
        <taxon>Eukaryota</taxon>
        <taxon>Fungi</taxon>
        <taxon>Dikarya</taxon>
        <taxon>Basidiomycota</taxon>
        <taxon>Agaricomycotina</taxon>
        <taxon>Tremellomycetes</taxon>
        <taxon>Tremellales</taxon>
        <taxon>Cryptococcaceae</taxon>
        <taxon>Cryptococcus</taxon>
    </lineage>
</organism>
<feature type="region of interest" description="Disordered" evidence="1">
    <location>
        <begin position="1"/>
        <end position="40"/>
    </location>
</feature>
<proteinExistence type="predicted"/>
<reference evidence="2" key="1">
    <citation type="submission" date="2016-06" db="EMBL/GenBank/DDBJ databases">
        <authorList>
            <person name="Cuomo C."/>
            <person name="Litvintseva A."/>
            <person name="Heitman J."/>
            <person name="Chen Y."/>
            <person name="Sun S."/>
            <person name="Springer D."/>
            <person name="Dromer F."/>
            <person name="Young S."/>
            <person name="Zeng Q."/>
            <person name="Chapman S."/>
            <person name="Gujja S."/>
            <person name="Saif S."/>
            <person name="Birren B."/>
        </authorList>
    </citation>
    <scope>NUCLEOTIDE SEQUENCE</scope>
    <source>
        <strain evidence="2">CBS 7841</strain>
    </source>
</reference>
<name>A0A1E3I9M0_9TREE</name>
<dbReference type="KEGG" id="cdep:91090064"/>
<feature type="compositionally biased region" description="Polar residues" evidence="1">
    <location>
        <begin position="338"/>
        <end position="364"/>
    </location>
</feature>
<dbReference type="GeneID" id="91090064"/>
<feature type="compositionally biased region" description="Basic and acidic residues" evidence="1">
    <location>
        <begin position="1"/>
        <end position="19"/>
    </location>
</feature>
<evidence type="ECO:0000256" key="1">
    <source>
        <dbReference type="SAM" id="MobiDB-lite"/>
    </source>
</evidence>
<feature type="region of interest" description="Disordered" evidence="1">
    <location>
        <begin position="301"/>
        <end position="364"/>
    </location>
</feature>
<dbReference type="VEuPathDB" id="FungiDB:L203_05009"/>
<evidence type="ECO:0000313" key="2">
    <source>
        <dbReference type="EMBL" id="WVN90614.1"/>
    </source>
</evidence>
<keyword evidence="3" id="KW-1185">Reference proteome</keyword>
<evidence type="ECO:0000313" key="3">
    <source>
        <dbReference type="Proteomes" id="UP000094043"/>
    </source>
</evidence>
<feature type="compositionally biased region" description="Low complexity" evidence="1">
    <location>
        <begin position="313"/>
        <end position="329"/>
    </location>
</feature>
<reference evidence="2" key="2">
    <citation type="journal article" date="2022" name="Elife">
        <title>Obligate sexual reproduction of a homothallic fungus closely related to the Cryptococcus pathogenic species complex.</title>
        <authorList>
            <person name="Passer A.R."/>
            <person name="Clancey S.A."/>
            <person name="Shea T."/>
            <person name="David-Palma M."/>
            <person name="Averette A.F."/>
            <person name="Boekhout T."/>
            <person name="Porcel B.M."/>
            <person name="Nowrousian M."/>
            <person name="Cuomo C.A."/>
            <person name="Sun S."/>
            <person name="Heitman J."/>
            <person name="Coelho M.A."/>
        </authorList>
    </citation>
    <scope>NUCLEOTIDE SEQUENCE</scope>
    <source>
        <strain evidence="2">CBS 7841</strain>
    </source>
</reference>
<gene>
    <name evidence="2" type="ORF">L203_105855</name>
</gene>
<protein>
    <submittedName>
        <fullName evidence="2">Uncharacterized protein</fullName>
    </submittedName>
</protein>
<dbReference type="EMBL" id="CP143790">
    <property type="protein sequence ID" value="WVN90614.1"/>
    <property type="molecule type" value="Genomic_DNA"/>
</dbReference>
<feature type="compositionally biased region" description="Polar residues" evidence="1">
    <location>
        <begin position="302"/>
        <end position="312"/>
    </location>
</feature>
<feature type="compositionally biased region" description="Polar residues" evidence="1">
    <location>
        <begin position="27"/>
        <end position="37"/>
    </location>
</feature>
<sequence length="364" mass="41707">MLADSERPHVVDECPFKEDTDSDGYSHVNNTQSSLSPTAADEEIQDFQNEMDTSREDVDKEECLSIPRPPDHFPAQWRVMLTIPICQTQVCLWRSFSIRHPSYPPPSYRIGEHFYPEVWWQSQKSQDFGHSMWQFLQKIRKAIVGCAHDKGLDYEKMTEEILNRSLRLTVRHMRQDIFENADDLNDFTLYDWLTLLRNKKGLGKSNKVPLNVFINIRVEFDVSQTLPDIQNTLEKLLLVKDDGHQVQTIDNNKTSDRYGQMESVSSKLGPFELKTLFQSKEFAKVWEFQCEDTEFDVESCEESNSSTHGTPTSIHSSFKADSSSSTDTSYKTCKPTCALSTLGNPTETSDVTSMAQSNISAEQK</sequence>
<dbReference type="RefSeq" id="XP_066071314.1">
    <property type="nucleotide sequence ID" value="XM_066215217.1"/>
</dbReference>
<accession>A0A1E3I9M0</accession>
<dbReference type="AlphaFoldDB" id="A0A1E3I9M0"/>